<evidence type="ECO:0000313" key="7">
    <source>
        <dbReference type="Proteomes" id="UP001470288"/>
    </source>
</evidence>
<keyword evidence="3" id="KW-0808">Transferase</keyword>
<feature type="domain" description="HAMP" evidence="5">
    <location>
        <begin position="84"/>
        <end position="136"/>
    </location>
</feature>
<evidence type="ECO:0000259" key="5">
    <source>
        <dbReference type="PROSITE" id="PS50885"/>
    </source>
</evidence>
<dbReference type="SUPFAM" id="SSF55874">
    <property type="entry name" value="ATPase domain of HSP90 chaperone/DNA topoisomerase II/histidine kinase"/>
    <property type="match status" value="1"/>
</dbReference>
<dbReference type="InterPro" id="IPR010559">
    <property type="entry name" value="Sig_transdc_His_kin_internal"/>
</dbReference>
<evidence type="ECO:0000256" key="1">
    <source>
        <dbReference type="ARBA" id="ARBA00004370"/>
    </source>
</evidence>
<dbReference type="InterPro" id="IPR003660">
    <property type="entry name" value="HAMP_dom"/>
</dbReference>
<dbReference type="Pfam" id="PF00672">
    <property type="entry name" value="HAMP"/>
    <property type="match status" value="1"/>
</dbReference>
<dbReference type="SMART" id="SM00304">
    <property type="entry name" value="HAMP"/>
    <property type="match status" value="1"/>
</dbReference>
<reference evidence="6 7" key="1">
    <citation type="submission" date="2024-03" db="EMBL/GenBank/DDBJ databases">
        <title>Human intestinal bacterial collection.</title>
        <authorList>
            <person name="Pauvert C."/>
            <person name="Hitch T.C.A."/>
            <person name="Clavel T."/>
        </authorList>
    </citation>
    <scope>NUCLEOTIDE SEQUENCE [LARGE SCALE GENOMIC DNA]</scope>
    <source>
        <strain evidence="6 7">CLA-AA-H78B</strain>
    </source>
</reference>
<dbReference type="SUPFAM" id="SSF158472">
    <property type="entry name" value="HAMP domain-like"/>
    <property type="match status" value="1"/>
</dbReference>
<dbReference type="Proteomes" id="UP001470288">
    <property type="component" value="Unassembled WGS sequence"/>
</dbReference>
<keyword evidence="7" id="KW-1185">Reference proteome</keyword>
<dbReference type="GO" id="GO:0016301">
    <property type="term" value="F:kinase activity"/>
    <property type="evidence" value="ECO:0007669"/>
    <property type="project" value="UniProtKB-KW"/>
</dbReference>
<dbReference type="PANTHER" id="PTHR34220">
    <property type="entry name" value="SENSOR HISTIDINE KINASE YPDA"/>
    <property type="match status" value="1"/>
</dbReference>
<keyword evidence="4" id="KW-0812">Transmembrane</keyword>
<evidence type="ECO:0000256" key="2">
    <source>
        <dbReference type="ARBA" id="ARBA00022553"/>
    </source>
</evidence>
<comment type="caution">
    <text evidence="6">The sequence shown here is derived from an EMBL/GenBank/DDBJ whole genome shotgun (WGS) entry which is preliminary data.</text>
</comment>
<evidence type="ECO:0000256" key="4">
    <source>
        <dbReference type="SAM" id="Phobius"/>
    </source>
</evidence>
<dbReference type="Gene3D" id="3.30.565.10">
    <property type="entry name" value="Histidine kinase-like ATPase, C-terminal domain"/>
    <property type="match status" value="1"/>
</dbReference>
<feature type="transmembrane region" description="Helical" evidence="4">
    <location>
        <begin position="33"/>
        <end position="53"/>
    </location>
</feature>
<dbReference type="PROSITE" id="PS50885">
    <property type="entry name" value="HAMP"/>
    <property type="match status" value="1"/>
</dbReference>
<dbReference type="CDD" id="cd06225">
    <property type="entry name" value="HAMP"/>
    <property type="match status" value="1"/>
</dbReference>
<evidence type="ECO:0000256" key="3">
    <source>
        <dbReference type="ARBA" id="ARBA00022679"/>
    </source>
</evidence>
<dbReference type="Pfam" id="PF06580">
    <property type="entry name" value="His_kinase"/>
    <property type="match status" value="1"/>
</dbReference>
<dbReference type="Gene3D" id="6.10.340.10">
    <property type="match status" value="1"/>
</dbReference>
<dbReference type="EMBL" id="JBBMFC010000004">
    <property type="protein sequence ID" value="MEQ2577850.1"/>
    <property type="molecule type" value="Genomic_DNA"/>
</dbReference>
<dbReference type="InterPro" id="IPR036890">
    <property type="entry name" value="HATPase_C_sf"/>
</dbReference>
<organism evidence="6 7">
    <name type="scientific">Hominiventricola aquisgranensis</name>
    <dbReference type="NCBI Taxonomy" id="3133164"/>
    <lineage>
        <taxon>Bacteria</taxon>
        <taxon>Bacillati</taxon>
        <taxon>Bacillota</taxon>
        <taxon>Clostridia</taxon>
        <taxon>Lachnospirales</taxon>
        <taxon>Lachnospiraceae</taxon>
        <taxon>Hominiventricola</taxon>
    </lineage>
</organism>
<name>A0ABV1HZ65_9FIRM</name>
<keyword evidence="4" id="KW-0472">Membrane</keyword>
<keyword evidence="2" id="KW-0597">Phosphoprotein</keyword>
<dbReference type="InterPro" id="IPR050640">
    <property type="entry name" value="Bact_2-comp_sensor_kinase"/>
</dbReference>
<gene>
    <name evidence="6" type="ORF">WMO62_03210</name>
</gene>
<feature type="transmembrane region" description="Helical" evidence="4">
    <location>
        <begin position="65"/>
        <end position="84"/>
    </location>
</feature>
<accession>A0ABV1HZ65</accession>
<protein>
    <submittedName>
        <fullName evidence="6">Histidine kinase</fullName>
    </submittedName>
</protein>
<dbReference type="PANTHER" id="PTHR34220:SF7">
    <property type="entry name" value="SENSOR HISTIDINE KINASE YPDA"/>
    <property type="match status" value="1"/>
</dbReference>
<proteinExistence type="predicted"/>
<keyword evidence="6" id="KW-0418">Kinase</keyword>
<evidence type="ECO:0000313" key="6">
    <source>
        <dbReference type="EMBL" id="MEQ2577850.1"/>
    </source>
</evidence>
<sequence length="363" mass="41289">MNYDDNYEDEAFQTLRHFALVGLRNLNIQNRLIISYIISTIFPLLFVYLYSYYLYGSSVVTGQLLVLSILIAGIALTMTTYTYLSISSPIQHMIETCQNISDGNLDVRIQDKGNDELAYLSDNIDSMVTEIQLLLEQRQESDARKRELELKMLQYQINPHFLFNTLNTLMLVAQMNQDKVVADGIRSLSELLKNTLINDHEFITIGEEIANLKHYFSIQTIRYAGSFHVNYEIPEDLTDFMLPKLILQPLAENSVLHGSYNDGTVMEIYVRCYQESADIILEVEDHGKGFDMNDKSSVPKGLGGIGSRNVNDRIHLYFSDDYGMTVSSAPGKGTLCRIRIPSINTKIVNTKEGETYVPGTDRR</sequence>
<comment type="subcellular location">
    <subcellularLocation>
        <location evidence="1">Membrane</location>
    </subcellularLocation>
</comment>
<dbReference type="RefSeq" id="WP_349143779.1">
    <property type="nucleotide sequence ID" value="NZ_JBBMFC010000004.1"/>
</dbReference>
<keyword evidence="4" id="KW-1133">Transmembrane helix</keyword>